<dbReference type="Pfam" id="PF04931">
    <property type="entry name" value="DNA_pol_phi"/>
    <property type="match status" value="1"/>
</dbReference>
<feature type="compositionally biased region" description="Basic residues" evidence="4">
    <location>
        <begin position="1261"/>
        <end position="1270"/>
    </location>
</feature>
<feature type="region of interest" description="Disordered" evidence="4">
    <location>
        <begin position="946"/>
        <end position="969"/>
    </location>
</feature>
<feature type="compositionally biased region" description="Basic residues" evidence="4">
    <location>
        <begin position="1224"/>
        <end position="1234"/>
    </location>
</feature>
<dbReference type="InterPro" id="IPR007015">
    <property type="entry name" value="DNA_pol_V/MYBBP1A"/>
</dbReference>
<feature type="compositionally biased region" description="Basic and acidic residues" evidence="4">
    <location>
        <begin position="1156"/>
        <end position="1166"/>
    </location>
</feature>
<accession>A0A9D4B3I5</accession>
<evidence type="ECO:0008006" key="7">
    <source>
        <dbReference type="Google" id="ProtNLM"/>
    </source>
</evidence>
<organism evidence="5 6">
    <name type="scientific">Mauremys mutica</name>
    <name type="common">yellowpond turtle</name>
    <dbReference type="NCBI Taxonomy" id="74926"/>
    <lineage>
        <taxon>Eukaryota</taxon>
        <taxon>Metazoa</taxon>
        <taxon>Chordata</taxon>
        <taxon>Craniata</taxon>
        <taxon>Vertebrata</taxon>
        <taxon>Euteleostomi</taxon>
        <taxon>Archelosauria</taxon>
        <taxon>Testudinata</taxon>
        <taxon>Testudines</taxon>
        <taxon>Cryptodira</taxon>
        <taxon>Durocryptodira</taxon>
        <taxon>Testudinoidea</taxon>
        <taxon>Geoemydidae</taxon>
        <taxon>Geoemydinae</taxon>
        <taxon>Mauremys</taxon>
    </lineage>
</organism>
<comment type="caution">
    <text evidence="5">The sequence shown here is derived from an EMBL/GenBank/DDBJ whole genome shotgun (WGS) entry which is preliminary data.</text>
</comment>
<protein>
    <recommendedName>
        <fullName evidence="7">Myb-binding protein 1A</fullName>
    </recommendedName>
</protein>
<dbReference type="AlphaFoldDB" id="A0A9D4B3I5"/>
<name>A0A9D4B3I5_9SAUR</name>
<comment type="similarity">
    <text evidence="2">Belongs to the MYBBP1A family.</text>
</comment>
<feature type="compositionally biased region" description="Polar residues" evidence="4">
    <location>
        <begin position="960"/>
        <end position="969"/>
    </location>
</feature>
<dbReference type="PANTHER" id="PTHR13213">
    <property type="entry name" value="MYB-BINDING PROTEIN 1A FAMILY MEMBER"/>
    <property type="match status" value="1"/>
</dbReference>
<dbReference type="InterPro" id="IPR016024">
    <property type="entry name" value="ARM-type_fold"/>
</dbReference>
<evidence type="ECO:0000313" key="6">
    <source>
        <dbReference type="Proteomes" id="UP000827986"/>
    </source>
</evidence>
<dbReference type="GO" id="GO:0005730">
    <property type="term" value="C:nucleolus"/>
    <property type="evidence" value="ECO:0007669"/>
    <property type="project" value="InterPro"/>
</dbReference>
<evidence type="ECO:0000256" key="4">
    <source>
        <dbReference type="SAM" id="MobiDB-lite"/>
    </source>
</evidence>
<comment type="subcellular location">
    <subcellularLocation>
        <location evidence="1">Nucleus</location>
    </subcellularLocation>
</comment>
<sequence length="1277" mass="144246">METAPDPALPPSGPRGVLQQNRQFLDFFWDIAKPQQEVRLAATESLIRYLRASEQEDELKYTLKRLIEGLGATREAARPGFSLALAQVLQFFEEIPLHAVLQQIQEKHNLERVKKKLFRNAAFGNFFGVLSLFQSGRLAKDKKALLESVRLLQSLAQHHAHLRDLPRKTLVDILTEIPEAVFEEVLFSALKADLTSAFSTPEQLHLLLVGIQKFPGVLKPNKLKILLGSSAIVTTENIPRLVKVLKTAARSEKKDRNLPHVGLDLLRVSVKEGAFELFWKEAVENGLLKEKSGPNSYMCYRLLGSALPLLSLDQLQIVLRGEVMRHYGDHVVSAQLPDRFKFAPEMETYVNSFLEGCDDPEKQLAVMIGFSTLTNQGYPVVPSFWKVVKHLQPVALLKYVDWLKRMFLRPDFDCCLDFTTSRQKQNQEKVNMTQHRVVRLRKWIIARLVSIIDSQGKMEEDLVMDVVRFCFFHAFFKTQKPTAEIPETKSLPSVPLDGQTHSMAANLFFSLLQILNSLHVLGDTVEAAALREKHIHGVTADRNLWIYLIIQYASVLLSHEKHVKAVTPFTAEQRAAWDRMLQSLENLQKKEKESRSMEIFAFQHLLLLVGIHLFKTPAETQDLLNDLLNCIERALDKKSRKKKKPDDEEPEWVEVIVEILLSLLSQPSLLMRRVSKSVFGRICPYLSKKALHLVLNVLDPEQDQDEESAVVVMEETDKKKKTLLEDTNEEESADSSDDDSSEEDGEEDSEDENNNEGVDENFRNQLMNVLQAGNALGGDKSDEDVDDETMLALDENVSALFAEQQKRIQAKKDEKEKMRKEKILRRDFKIKVLDLIEVFLAKQPENPLVFDIIDPLLLVIERSMSSDSDKQEQDFLQKTADIFTNRLCRAKQYCRSVGDLVEDLHALLESLVKRASKHTDSVLALYYFSASLYLFKVLKGNVARETATPLSPSKKKQKTSEGSSAQTDQLSGTGILDLKRVTMVYQEALSGFMTRRKSALTGSMFLDLFNRFPVMCKPLIDTLVKSITAGARQHQQAQACMLLQKALQTRDLKLSMTTEEEWEELIRESTNQITESLKAVSEFKVKVDQEKVIKCLELLNFLIKTVNQQKLNVELAELSQTLQALSQQEGFGKSVRLDSLYWNIMKLLGFARPKKEKAVARPEHTPGAKPLKRKKKGFLPATKKRKNRKKALQENGAESGREAGPENGAESGREAGPEGGQAAARKKNRKRKGGAGKAGAEGPSPKKAKGSHGQEPQGKQGKAKKKKKANKTPAQKA</sequence>
<dbReference type="GO" id="GO:0003714">
    <property type="term" value="F:transcription corepressor activity"/>
    <property type="evidence" value="ECO:0007669"/>
    <property type="project" value="TreeGrafter"/>
</dbReference>
<evidence type="ECO:0000256" key="1">
    <source>
        <dbReference type="ARBA" id="ARBA00004123"/>
    </source>
</evidence>
<keyword evidence="3" id="KW-0539">Nucleus</keyword>
<feature type="region of interest" description="Disordered" evidence="4">
    <location>
        <begin position="1154"/>
        <end position="1277"/>
    </location>
</feature>
<dbReference type="PANTHER" id="PTHR13213:SF2">
    <property type="entry name" value="MYB-BINDING PROTEIN 1A"/>
    <property type="match status" value="1"/>
</dbReference>
<evidence type="ECO:0000256" key="2">
    <source>
        <dbReference type="ARBA" id="ARBA00006809"/>
    </source>
</evidence>
<dbReference type="GO" id="GO:0003723">
    <property type="term" value="F:RNA binding"/>
    <property type="evidence" value="ECO:0007669"/>
    <property type="project" value="TreeGrafter"/>
</dbReference>
<keyword evidence="6" id="KW-1185">Reference proteome</keyword>
<dbReference type="GO" id="GO:0043565">
    <property type="term" value="F:sequence-specific DNA binding"/>
    <property type="evidence" value="ECO:0007669"/>
    <property type="project" value="TreeGrafter"/>
</dbReference>
<dbReference type="EMBL" id="JAHDVG010000473">
    <property type="protein sequence ID" value="KAH1178890.1"/>
    <property type="molecule type" value="Genomic_DNA"/>
</dbReference>
<reference evidence="5" key="1">
    <citation type="submission" date="2021-09" db="EMBL/GenBank/DDBJ databases">
        <title>The genome of Mauremys mutica provides insights into the evolution of semi-aquatic lifestyle.</title>
        <authorList>
            <person name="Gong S."/>
            <person name="Gao Y."/>
        </authorList>
    </citation>
    <scope>NUCLEOTIDE SEQUENCE</scope>
    <source>
        <strain evidence="5">MM-2020</strain>
        <tissue evidence="5">Muscle</tissue>
    </source>
</reference>
<feature type="region of interest" description="Disordered" evidence="4">
    <location>
        <begin position="716"/>
        <end position="758"/>
    </location>
</feature>
<feature type="compositionally biased region" description="Basic residues" evidence="4">
    <location>
        <begin position="1170"/>
        <end position="1190"/>
    </location>
</feature>
<evidence type="ECO:0000313" key="5">
    <source>
        <dbReference type="EMBL" id="KAH1178890.1"/>
    </source>
</evidence>
<gene>
    <name evidence="5" type="ORF">KIL84_000221</name>
</gene>
<evidence type="ECO:0000256" key="3">
    <source>
        <dbReference type="ARBA" id="ARBA00023242"/>
    </source>
</evidence>
<feature type="compositionally biased region" description="Acidic residues" evidence="4">
    <location>
        <begin position="726"/>
        <end position="758"/>
    </location>
</feature>
<dbReference type="Proteomes" id="UP000827986">
    <property type="component" value="Unassembled WGS sequence"/>
</dbReference>
<dbReference type="SUPFAM" id="SSF48371">
    <property type="entry name" value="ARM repeat"/>
    <property type="match status" value="1"/>
</dbReference>
<proteinExistence type="inferred from homology"/>